<evidence type="ECO:0000313" key="3">
    <source>
        <dbReference type="EMBL" id="PWT27462.1"/>
    </source>
</evidence>
<keyword evidence="4" id="KW-1185">Reference proteome</keyword>
<evidence type="ECO:0000259" key="2">
    <source>
        <dbReference type="Pfam" id="PF07866"/>
    </source>
</evidence>
<feature type="domain" description="DUF1653" evidence="2">
    <location>
        <begin position="9"/>
        <end position="72"/>
    </location>
</feature>
<evidence type="ECO:0000256" key="1">
    <source>
        <dbReference type="SAM" id="MobiDB-lite"/>
    </source>
</evidence>
<evidence type="ECO:0000313" key="4">
    <source>
        <dbReference type="Proteomes" id="UP000245488"/>
    </source>
</evidence>
<proteinExistence type="predicted"/>
<reference evidence="3 4" key="1">
    <citation type="submission" date="2017-09" db="EMBL/GenBank/DDBJ databases">
        <title>High-quality draft genome sequence of Butyrivibrio fibrisolvens INBov1, isolated from cow rumen.</title>
        <authorList>
            <person name="Rodriguez Hernaez J."/>
            <person name="Rivarola M."/>
            <person name="Paniego N."/>
            <person name="Cravero S."/>
            <person name="Ceron Cucchi M."/>
            <person name="Martinez M.C."/>
        </authorList>
    </citation>
    <scope>NUCLEOTIDE SEQUENCE [LARGE SCALE GENOMIC DNA]</scope>
    <source>
        <strain evidence="3 4">INBov1</strain>
    </source>
</reference>
<dbReference type="Pfam" id="PF07866">
    <property type="entry name" value="DUF1653"/>
    <property type="match status" value="1"/>
</dbReference>
<sequence length="250" mass="28656">MERPLPQQIYRHFKGNLYQVLTIAIHSETREELVIYQALYGDYKVYARPLSMFTSPVDRLKYPDARQKMRFELVNPLSLSDQGKEDAENLTRPETNNTKTFGLYDTKSGSKAAGSPDISRSDDTESMDTVKSSFVVRPEKKQELNINIQREPEKKASATDTDSYFMNKTIEDEADELNLDPNVVAFLDSDSAKARLQILEKIRPIVTDDMIDIMAMAIDVEVEPGDVYDRLADLRNCLDTIARFETERLR</sequence>
<name>A0A317G5A2_BUTFI</name>
<dbReference type="EMBL" id="NXNG01000001">
    <property type="protein sequence ID" value="PWT27462.1"/>
    <property type="molecule type" value="Genomic_DNA"/>
</dbReference>
<dbReference type="Proteomes" id="UP000245488">
    <property type="component" value="Chromosome"/>
</dbReference>
<dbReference type="RefSeq" id="WP_110072944.1">
    <property type="nucleotide sequence ID" value="NZ_CM009896.1"/>
</dbReference>
<accession>A0A317G5A2</accession>
<gene>
    <name evidence="3" type="ORF">CPT75_10315</name>
</gene>
<protein>
    <recommendedName>
        <fullName evidence="2">DUF1653 domain-containing protein</fullName>
    </recommendedName>
</protein>
<feature type="region of interest" description="Disordered" evidence="1">
    <location>
        <begin position="80"/>
        <end position="130"/>
    </location>
</feature>
<dbReference type="InterPro" id="IPR037135">
    <property type="entry name" value="DUF1653-like_dom_sf"/>
</dbReference>
<feature type="compositionally biased region" description="Basic and acidic residues" evidence="1">
    <location>
        <begin position="82"/>
        <end position="91"/>
    </location>
</feature>
<dbReference type="Gene3D" id="2.30.30.320">
    <property type="entry name" value="DUF1653-like domain"/>
    <property type="match status" value="1"/>
</dbReference>
<comment type="caution">
    <text evidence="3">The sequence shown here is derived from an EMBL/GenBank/DDBJ whole genome shotgun (WGS) entry which is preliminary data.</text>
</comment>
<organism evidence="3 4">
    <name type="scientific">Butyrivibrio fibrisolvens</name>
    <dbReference type="NCBI Taxonomy" id="831"/>
    <lineage>
        <taxon>Bacteria</taxon>
        <taxon>Bacillati</taxon>
        <taxon>Bacillota</taxon>
        <taxon>Clostridia</taxon>
        <taxon>Lachnospirales</taxon>
        <taxon>Lachnospiraceae</taxon>
        <taxon>Butyrivibrio</taxon>
    </lineage>
</organism>
<dbReference type="InterPro" id="IPR023387">
    <property type="entry name" value="DUF1653-like_dom"/>
</dbReference>
<dbReference type="AlphaFoldDB" id="A0A317G5A2"/>